<gene>
    <name evidence="3" type="ORF">BKA67DRAFT_541356</name>
</gene>
<dbReference type="RefSeq" id="XP_045952903.1">
    <property type="nucleotide sequence ID" value="XM_046100923.1"/>
</dbReference>
<protein>
    <submittedName>
        <fullName evidence="3">Uncharacterized protein</fullName>
    </submittedName>
</protein>
<dbReference type="Proteomes" id="UP000758603">
    <property type="component" value="Unassembled WGS sequence"/>
</dbReference>
<feature type="chain" id="PRO_5040146130" evidence="2">
    <location>
        <begin position="18"/>
        <end position="522"/>
    </location>
</feature>
<evidence type="ECO:0000313" key="3">
    <source>
        <dbReference type="EMBL" id="KAH6646389.1"/>
    </source>
</evidence>
<dbReference type="GeneID" id="70129815"/>
<dbReference type="AlphaFoldDB" id="A0A9P8RI05"/>
<proteinExistence type="predicted"/>
<keyword evidence="2" id="KW-0732">Signal</keyword>
<evidence type="ECO:0000313" key="4">
    <source>
        <dbReference type="Proteomes" id="UP000758603"/>
    </source>
</evidence>
<reference evidence="3" key="1">
    <citation type="journal article" date="2021" name="Nat. Commun.">
        <title>Genetic determinants of endophytism in the Arabidopsis root mycobiome.</title>
        <authorList>
            <person name="Mesny F."/>
            <person name="Miyauchi S."/>
            <person name="Thiergart T."/>
            <person name="Pickel B."/>
            <person name="Atanasova L."/>
            <person name="Karlsson M."/>
            <person name="Huettel B."/>
            <person name="Barry K.W."/>
            <person name="Haridas S."/>
            <person name="Chen C."/>
            <person name="Bauer D."/>
            <person name="Andreopoulos W."/>
            <person name="Pangilinan J."/>
            <person name="LaButti K."/>
            <person name="Riley R."/>
            <person name="Lipzen A."/>
            <person name="Clum A."/>
            <person name="Drula E."/>
            <person name="Henrissat B."/>
            <person name="Kohler A."/>
            <person name="Grigoriev I.V."/>
            <person name="Martin F.M."/>
            <person name="Hacquard S."/>
        </authorList>
    </citation>
    <scope>NUCLEOTIDE SEQUENCE</scope>
    <source>
        <strain evidence="3">MPI-SDFR-AT-0073</strain>
    </source>
</reference>
<feature type="compositionally biased region" description="Low complexity" evidence="1">
    <location>
        <begin position="51"/>
        <end position="65"/>
    </location>
</feature>
<keyword evidence="4" id="KW-1185">Reference proteome</keyword>
<evidence type="ECO:0000256" key="1">
    <source>
        <dbReference type="SAM" id="MobiDB-lite"/>
    </source>
</evidence>
<feature type="region of interest" description="Disordered" evidence="1">
    <location>
        <begin position="51"/>
        <end position="78"/>
    </location>
</feature>
<sequence length="522" mass="55548">MLRLGVTALAFVALARGAPVSKAERVLKQRQFQIGPTPTVIWGGTTPTAIPTSGPGTLPPITGGLNPPPRREDTGPVLGGSDSALKAHITSLELEYEFYVQQYGKNPPEFVTKREKEIELELKKYGITIIQTPDGTSTTITFGKVKRQDSTGPTLGGSDPSALKAHIISLELEYEFYVQQYGKNPPAPITQREREIENELKKYGITIIQTPDGTSTTITFGKVKREDALVGGGGYGAASFDLAGLEKTLESLWDKYGPNPPHDVYVIEEKIKHVLLAYGVTIVQSPEGTSTTLYPSTKRSSPSYDIESLEVILGTLLQKYNGERPPLADWLVIQHIGAVLKSYGTSIEQSPSSTVTITKPSDKRDGVIKVGDSVNVIALQALLALLEATYGTAPPRDIFLIEQTIVIILKTQGIIIPGFPIPGGAITPDPTIPGGGITPDPTIPGGGLNPSTKRTSPKFDVEGLQAALALLGDQYGAYGSGTIPMSVFIIMQNVVTILQAEGVTVPAWPNVGGGSTTIGPST</sequence>
<evidence type="ECO:0000256" key="2">
    <source>
        <dbReference type="SAM" id="SignalP"/>
    </source>
</evidence>
<comment type="caution">
    <text evidence="3">The sequence shown here is derived from an EMBL/GenBank/DDBJ whole genome shotgun (WGS) entry which is preliminary data.</text>
</comment>
<dbReference type="OrthoDB" id="4762260at2759"/>
<feature type="signal peptide" evidence="2">
    <location>
        <begin position="1"/>
        <end position="17"/>
    </location>
</feature>
<name>A0A9P8RI05_9PEZI</name>
<organism evidence="3 4">
    <name type="scientific">Truncatella angustata</name>
    <dbReference type="NCBI Taxonomy" id="152316"/>
    <lineage>
        <taxon>Eukaryota</taxon>
        <taxon>Fungi</taxon>
        <taxon>Dikarya</taxon>
        <taxon>Ascomycota</taxon>
        <taxon>Pezizomycotina</taxon>
        <taxon>Sordariomycetes</taxon>
        <taxon>Xylariomycetidae</taxon>
        <taxon>Amphisphaeriales</taxon>
        <taxon>Sporocadaceae</taxon>
        <taxon>Truncatella</taxon>
    </lineage>
</organism>
<dbReference type="EMBL" id="JAGPXC010000010">
    <property type="protein sequence ID" value="KAH6646389.1"/>
    <property type="molecule type" value="Genomic_DNA"/>
</dbReference>
<accession>A0A9P8RI05</accession>